<evidence type="ECO:0000256" key="2">
    <source>
        <dbReference type="SAM" id="Phobius"/>
    </source>
</evidence>
<dbReference type="Pfam" id="PF13399">
    <property type="entry name" value="LytR_C"/>
    <property type="match status" value="1"/>
</dbReference>
<feature type="domain" description="LytR/CpsA/Psr regulator C-terminal" evidence="3">
    <location>
        <begin position="95"/>
        <end position="179"/>
    </location>
</feature>
<feature type="region of interest" description="Disordered" evidence="1">
    <location>
        <begin position="1"/>
        <end position="21"/>
    </location>
</feature>
<proteinExistence type="predicted"/>
<reference evidence="4" key="1">
    <citation type="submission" date="2023-11" db="EMBL/GenBank/DDBJ databases">
        <title>Scrofimicrobium hongkongense sp. nov., isolated from a patient with peritonitis.</title>
        <authorList>
            <person name="Lao H.Y."/>
            <person name="Wong A.Y.P."/>
            <person name="Ng T.L."/>
            <person name="Wong R.Y.L."/>
            <person name="Yau M.C.Y."/>
            <person name="Lam J.Y.W."/>
            <person name="Siu G.K.H."/>
        </authorList>
    </citation>
    <scope>NUCLEOTIDE SEQUENCE</scope>
    <source>
        <strain evidence="4">R131</strain>
    </source>
</reference>
<keyword evidence="2" id="KW-0812">Transmembrane</keyword>
<sequence length="238" mass="25047">MSTPENNAPAPQHLPGPHKSPRQIYRETMARRQMRIFSIIIVFLLAALALAALTLTGIIPTPFGNEFSKKIDYAEMGDTPCPTEDARPVSVAGAQLQVLNASSVSGLAGSVAGTLEEMGYGIALVDNASDPFMGNVQLDVGPASVDLAYTIARYFEAPVRIKLRELPIGTVSITLGEGFQGLLPADDLTALATSTSRLQPLRECLPVDPKSVPETQQSGGQQSGPQSGSQSGEGAQSE</sequence>
<keyword evidence="2" id="KW-1133">Transmembrane helix</keyword>
<feature type="transmembrane region" description="Helical" evidence="2">
    <location>
        <begin position="36"/>
        <end position="59"/>
    </location>
</feature>
<gene>
    <name evidence="4" type="ORF">SAC06_00885</name>
</gene>
<evidence type="ECO:0000259" key="3">
    <source>
        <dbReference type="Pfam" id="PF13399"/>
    </source>
</evidence>
<dbReference type="AlphaFoldDB" id="A0AAU7V8J6"/>
<name>A0AAU7V8J6_9ACTO</name>
<keyword evidence="2" id="KW-0472">Membrane</keyword>
<evidence type="ECO:0000256" key="1">
    <source>
        <dbReference type="SAM" id="MobiDB-lite"/>
    </source>
</evidence>
<evidence type="ECO:0000313" key="4">
    <source>
        <dbReference type="EMBL" id="XBW08147.1"/>
    </source>
</evidence>
<protein>
    <submittedName>
        <fullName evidence="4">LytR C-terminal domain-containing protein</fullName>
    </submittedName>
</protein>
<accession>A0AAU7V8J6</accession>
<feature type="compositionally biased region" description="Low complexity" evidence="1">
    <location>
        <begin position="216"/>
        <end position="238"/>
    </location>
</feature>
<dbReference type="InterPro" id="IPR027381">
    <property type="entry name" value="LytR/CpsA/Psr_C"/>
</dbReference>
<organism evidence="4">
    <name type="scientific">Scrofimicrobium appendicitidis</name>
    <dbReference type="NCBI Taxonomy" id="3079930"/>
    <lineage>
        <taxon>Bacteria</taxon>
        <taxon>Bacillati</taxon>
        <taxon>Actinomycetota</taxon>
        <taxon>Actinomycetes</taxon>
        <taxon>Actinomycetales</taxon>
        <taxon>Actinomycetaceae</taxon>
        <taxon>Scrofimicrobium</taxon>
    </lineage>
</organism>
<dbReference type="Gene3D" id="3.30.70.2390">
    <property type="match status" value="1"/>
</dbReference>
<dbReference type="KEGG" id="sapp:SAC06_00885"/>
<dbReference type="RefSeq" id="WP_350258346.1">
    <property type="nucleotide sequence ID" value="NZ_CP138335.1"/>
</dbReference>
<feature type="region of interest" description="Disordered" evidence="1">
    <location>
        <begin position="199"/>
        <end position="238"/>
    </location>
</feature>
<dbReference type="EMBL" id="CP138335">
    <property type="protein sequence ID" value="XBW08147.1"/>
    <property type="molecule type" value="Genomic_DNA"/>
</dbReference>